<protein>
    <recommendedName>
        <fullName evidence="2">Resolvase HTH domain-containing protein</fullName>
    </recommendedName>
</protein>
<dbReference type="EMBL" id="LAZR01068271">
    <property type="protein sequence ID" value="KKK49952.1"/>
    <property type="molecule type" value="Genomic_DNA"/>
</dbReference>
<sequence length="84" mass="9714">MNISCLKMIARQQPIRTLSLILVQIKITCNNNIPLYKKLAPKIRELKALGLTQNEMVCRLKISRKTILKSFLYLKDSQENANQL</sequence>
<organism evidence="1">
    <name type="scientific">marine sediment metagenome</name>
    <dbReference type="NCBI Taxonomy" id="412755"/>
    <lineage>
        <taxon>unclassified sequences</taxon>
        <taxon>metagenomes</taxon>
        <taxon>ecological metagenomes</taxon>
    </lineage>
</organism>
<reference evidence="1" key="1">
    <citation type="journal article" date="2015" name="Nature">
        <title>Complex archaea that bridge the gap between prokaryotes and eukaryotes.</title>
        <authorList>
            <person name="Spang A."/>
            <person name="Saw J.H."/>
            <person name="Jorgensen S.L."/>
            <person name="Zaremba-Niedzwiedzka K."/>
            <person name="Martijn J."/>
            <person name="Lind A.E."/>
            <person name="van Eijk R."/>
            <person name="Schleper C."/>
            <person name="Guy L."/>
            <person name="Ettema T.J."/>
        </authorList>
    </citation>
    <scope>NUCLEOTIDE SEQUENCE</scope>
</reference>
<name>A0A0F8VZZ1_9ZZZZ</name>
<comment type="caution">
    <text evidence="1">The sequence shown here is derived from an EMBL/GenBank/DDBJ whole genome shotgun (WGS) entry which is preliminary data.</text>
</comment>
<dbReference type="AlphaFoldDB" id="A0A0F8VZZ1"/>
<gene>
    <name evidence="1" type="ORF">LCGC14_3129880</name>
</gene>
<evidence type="ECO:0008006" key="2">
    <source>
        <dbReference type="Google" id="ProtNLM"/>
    </source>
</evidence>
<evidence type="ECO:0000313" key="1">
    <source>
        <dbReference type="EMBL" id="KKK49952.1"/>
    </source>
</evidence>
<proteinExistence type="predicted"/>
<accession>A0A0F8VZZ1</accession>